<sequence length="145" mass="15534">MADGTISIAEGLGIKALDSNEVRRKQMNLVGSGSPLHIPISQTDKSNNSNPFEFETPRMGNSGGTVPPSCSAEFGEFSPKSAKCPSPSRKLQQVFEQELIREAESQNNRGQENKFRNSSEVELKGSAPPSTSSSGTALLHNNANQ</sequence>
<dbReference type="AlphaFoldDB" id="A0AAV6KK64"/>
<comment type="caution">
    <text evidence="2">The sequence shown here is derived from an EMBL/GenBank/DDBJ whole genome shotgun (WGS) entry which is preliminary data.</text>
</comment>
<gene>
    <name evidence="2" type="ORF">RHGRI_010972</name>
</gene>
<dbReference type="Proteomes" id="UP000823749">
    <property type="component" value="Chromosome 4"/>
</dbReference>
<proteinExistence type="predicted"/>
<accession>A0AAV6KK64</accession>
<evidence type="ECO:0000313" key="3">
    <source>
        <dbReference type="Proteomes" id="UP000823749"/>
    </source>
</evidence>
<name>A0AAV6KK64_9ERIC</name>
<feature type="compositionally biased region" description="Polar residues" evidence="1">
    <location>
        <begin position="40"/>
        <end position="51"/>
    </location>
</feature>
<protein>
    <submittedName>
        <fullName evidence="2">Uncharacterized protein</fullName>
    </submittedName>
</protein>
<feature type="compositionally biased region" description="Basic and acidic residues" evidence="1">
    <location>
        <begin position="111"/>
        <end position="123"/>
    </location>
</feature>
<dbReference type="EMBL" id="JACTNZ010000004">
    <property type="protein sequence ID" value="KAG5552988.1"/>
    <property type="molecule type" value="Genomic_DNA"/>
</dbReference>
<reference evidence="2" key="1">
    <citation type="submission" date="2020-08" db="EMBL/GenBank/DDBJ databases">
        <title>Plant Genome Project.</title>
        <authorList>
            <person name="Zhang R.-G."/>
        </authorList>
    </citation>
    <scope>NUCLEOTIDE SEQUENCE</scope>
    <source>
        <strain evidence="2">WSP0</strain>
        <tissue evidence="2">Leaf</tissue>
    </source>
</reference>
<feature type="compositionally biased region" description="Low complexity" evidence="1">
    <location>
        <begin position="125"/>
        <end position="139"/>
    </location>
</feature>
<organism evidence="2 3">
    <name type="scientific">Rhododendron griersonianum</name>
    <dbReference type="NCBI Taxonomy" id="479676"/>
    <lineage>
        <taxon>Eukaryota</taxon>
        <taxon>Viridiplantae</taxon>
        <taxon>Streptophyta</taxon>
        <taxon>Embryophyta</taxon>
        <taxon>Tracheophyta</taxon>
        <taxon>Spermatophyta</taxon>
        <taxon>Magnoliopsida</taxon>
        <taxon>eudicotyledons</taxon>
        <taxon>Gunneridae</taxon>
        <taxon>Pentapetalae</taxon>
        <taxon>asterids</taxon>
        <taxon>Ericales</taxon>
        <taxon>Ericaceae</taxon>
        <taxon>Ericoideae</taxon>
        <taxon>Rhodoreae</taxon>
        <taxon>Rhododendron</taxon>
    </lineage>
</organism>
<keyword evidence="3" id="KW-1185">Reference proteome</keyword>
<evidence type="ECO:0000313" key="2">
    <source>
        <dbReference type="EMBL" id="KAG5552988.1"/>
    </source>
</evidence>
<evidence type="ECO:0000256" key="1">
    <source>
        <dbReference type="SAM" id="MobiDB-lite"/>
    </source>
</evidence>
<feature type="region of interest" description="Disordered" evidence="1">
    <location>
        <begin position="30"/>
        <end position="145"/>
    </location>
</feature>